<dbReference type="FunCoup" id="A0A212QN03">
    <property type="interactions" value="5"/>
</dbReference>
<evidence type="ECO:0000256" key="1">
    <source>
        <dbReference type="ARBA" id="ARBA00010894"/>
    </source>
</evidence>
<feature type="transmembrane region" description="Helical" evidence="2">
    <location>
        <begin position="12"/>
        <end position="31"/>
    </location>
</feature>
<dbReference type="PANTHER" id="PTHR33219:SF14">
    <property type="entry name" value="PROTEIN COFACTOR ASSEMBLY OF COMPLEX C SUBUNIT B CCB3, CHLOROPLASTIC-RELATED"/>
    <property type="match status" value="1"/>
</dbReference>
<protein>
    <submittedName>
        <fullName evidence="3">YggT family protein</fullName>
    </submittedName>
</protein>
<comment type="similarity">
    <text evidence="1">Belongs to the YggT family.</text>
</comment>
<dbReference type="Pfam" id="PF02325">
    <property type="entry name" value="CCB3_YggT"/>
    <property type="match status" value="1"/>
</dbReference>
<dbReference type="EMBL" id="FYEK01000012">
    <property type="protein sequence ID" value="SNB60744.1"/>
    <property type="molecule type" value="Genomic_DNA"/>
</dbReference>
<evidence type="ECO:0000313" key="4">
    <source>
        <dbReference type="Proteomes" id="UP000197025"/>
    </source>
</evidence>
<gene>
    <name evidence="3" type="ORF">SAMN02746019_00025960</name>
</gene>
<keyword evidence="2" id="KW-0472">Membrane</keyword>
<dbReference type="PANTHER" id="PTHR33219">
    <property type="entry name" value="YLMG HOMOLOG PROTEIN 2, CHLOROPLASTIC"/>
    <property type="match status" value="1"/>
</dbReference>
<keyword evidence="2" id="KW-1133">Transmembrane helix</keyword>
<organism evidence="3 4">
    <name type="scientific">Thermoflexus hugenholtzii JAD2</name>
    <dbReference type="NCBI Taxonomy" id="877466"/>
    <lineage>
        <taxon>Bacteria</taxon>
        <taxon>Bacillati</taxon>
        <taxon>Chloroflexota</taxon>
        <taxon>Thermoflexia</taxon>
        <taxon>Thermoflexales</taxon>
        <taxon>Thermoflexaceae</taxon>
        <taxon>Thermoflexus</taxon>
    </lineage>
</organism>
<keyword evidence="4" id="KW-1185">Reference proteome</keyword>
<evidence type="ECO:0000313" key="3">
    <source>
        <dbReference type="EMBL" id="SNB60744.1"/>
    </source>
</evidence>
<dbReference type="Proteomes" id="UP000197025">
    <property type="component" value="Unassembled WGS sequence"/>
</dbReference>
<evidence type="ECO:0000256" key="2">
    <source>
        <dbReference type="SAM" id="Phobius"/>
    </source>
</evidence>
<reference evidence="4" key="1">
    <citation type="submission" date="2017-06" db="EMBL/GenBank/DDBJ databases">
        <authorList>
            <person name="Varghese N."/>
            <person name="Submissions S."/>
        </authorList>
    </citation>
    <scope>NUCLEOTIDE SEQUENCE [LARGE SCALE GENOMIC DNA]</scope>
    <source>
        <strain evidence="4">JAD2</strain>
    </source>
</reference>
<proteinExistence type="inferred from homology"/>
<accession>A0A212QN03</accession>
<dbReference type="OrthoDB" id="47652at2"/>
<dbReference type="GO" id="GO:0016020">
    <property type="term" value="C:membrane"/>
    <property type="evidence" value="ECO:0007669"/>
    <property type="project" value="InterPro"/>
</dbReference>
<dbReference type="InParanoid" id="A0A212QN03"/>
<sequence length="88" mass="9763">MSGNWILLVDALVNLYVLLIVVYVFTSWIGMDPWHPARRFLGNLVEPVLNPLRRYIPPIGGLDFTPLVAILLIELAGRLLKALLAGGL</sequence>
<keyword evidence="2" id="KW-0812">Transmembrane</keyword>
<dbReference type="InterPro" id="IPR003425">
    <property type="entry name" value="CCB3/YggT"/>
</dbReference>
<dbReference type="RefSeq" id="WP_088570405.1">
    <property type="nucleotide sequence ID" value="NZ_FYEK01000012.1"/>
</dbReference>
<dbReference type="AlphaFoldDB" id="A0A212QN03"/>
<name>A0A212QN03_9CHLR</name>